<dbReference type="FunFam" id="1.10.10.2830:FF:000001">
    <property type="entry name" value="Chromosome partitioning protein ParB"/>
    <property type="match status" value="1"/>
</dbReference>
<dbReference type="InterPro" id="IPR057240">
    <property type="entry name" value="ParB_dimer_C"/>
</dbReference>
<protein>
    <submittedName>
        <fullName evidence="6">Chromosome-partitioning protein ParB</fullName>
    </submittedName>
</protein>
<keyword evidence="3" id="KW-0238">DNA-binding</keyword>
<dbReference type="EMBL" id="BMYX01000009">
    <property type="protein sequence ID" value="GGY15208.1"/>
    <property type="molecule type" value="Genomic_DNA"/>
</dbReference>
<dbReference type="PANTHER" id="PTHR33375:SF1">
    <property type="entry name" value="CHROMOSOME-PARTITIONING PROTEIN PARB-RELATED"/>
    <property type="match status" value="1"/>
</dbReference>
<dbReference type="GO" id="GO:0007059">
    <property type="term" value="P:chromosome segregation"/>
    <property type="evidence" value="ECO:0007669"/>
    <property type="project" value="UniProtKB-KW"/>
</dbReference>
<dbReference type="Pfam" id="PF23552">
    <property type="entry name" value="ParB_C"/>
    <property type="match status" value="1"/>
</dbReference>
<dbReference type="GO" id="GO:0003677">
    <property type="term" value="F:DNA binding"/>
    <property type="evidence" value="ECO:0007669"/>
    <property type="project" value="UniProtKB-KW"/>
</dbReference>
<dbReference type="InterPro" id="IPR004437">
    <property type="entry name" value="ParB/RepB/Spo0J"/>
</dbReference>
<evidence type="ECO:0000256" key="1">
    <source>
        <dbReference type="ARBA" id="ARBA00006295"/>
    </source>
</evidence>
<dbReference type="SMART" id="SM00470">
    <property type="entry name" value="ParB"/>
    <property type="match status" value="1"/>
</dbReference>
<dbReference type="SUPFAM" id="SSF110849">
    <property type="entry name" value="ParB/Sulfiredoxin"/>
    <property type="match status" value="1"/>
</dbReference>
<dbReference type="CDD" id="cd16393">
    <property type="entry name" value="SPO0J_N"/>
    <property type="match status" value="1"/>
</dbReference>
<dbReference type="Gene3D" id="1.10.10.2830">
    <property type="match status" value="1"/>
</dbReference>
<evidence type="ECO:0000256" key="2">
    <source>
        <dbReference type="ARBA" id="ARBA00022829"/>
    </source>
</evidence>
<dbReference type="RefSeq" id="WP_189533489.1">
    <property type="nucleotide sequence ID" value="NZ_BMYX01000009.1"/>
</dbReference>
<dbReference type="SUPFAM" id="SSF109709">
    <property type="entry name" value="KorB DNA-binding domain-like"/>
    <property type="match status" value="1"/>
</dbReference>
<feature type="domain" description="ParB-like N-terminal" evidence="5">
    <location>
        <begin position="26"/>
        <end position="116"/>
    </location>
</feature>
<sequence length="285" mass="31316">MAKLKGLGRGLDALLSVTDNAEDRLQTLPVKRLRPGKYQPRTRMRQEALEELAESIRAQGVIQPVVVRETGFGDYELIAGERRWRAAQLAGLDEIPAVIRQVPDEAALAMALIENIQRQELDPVEEAQGLRRLIDEFGMTHESAARAVGRSRSAVSNLLRLLALPEPVQALLHDGHIEMGHARALLALPVIDQVNLAREAAEDGLSVRDVERRVQRELAQGETAPAAPKRRDPDIDRLAGEVSDWLGAEVSIRHGSAGKGQITIRYASLDELDGILEKLQAKSSL</sequence>
<dbReference type="InterPro" id="IPR050336">
    <property type="entry name" value="Chromosome_partition/occlusion"/>
</dbReference>
<dbReference type="Pfam" id="PF17762">
    <property type="entry name" value="HTH_ParB"/>
    <property type="match status" value="1"/>
</dbReference>
<dbReference type="Proteomes" id="UP000645257">
    <property type="component" value="Unassembled WGS sequence"/>
</dbReference>
<evidence type="ECO:0000256" key="4">
    <source>
        <dbReference type="ARBA" id="ARBA00025472"/>
    </source>
</evidence>
<dbReference type="InterPro" id="IPR003115">
    <property type="entry name" value="ParB_N"/>
</dbReference>
<keyword evidence="7" id="KW-1185">Reference proteome</keyword>
<comment type="caution">
    <text evidence="6">The sequence shown here is derived from an EMBL/GenBank/DDBJ whole genome shotgun (WGS) entry which is preliminary data.</text>
</comment>
<evidence type="ECO:0000256" key="3">
    <source>
        <dbReference type="ARBA" id="ARBA00023125"/>
    </source>
</evidence>
<evidence type="ECO:0000313" key="6">
    <source>
        <dbReference type="EMBL" id="GGY15208.1"/>
    </source>
</evidence>
<dbReference type="Gene3D" id="3.90.1530.30">
    <property type="match status" value="1"/>
</dbReference>
<name>A0A918P2Q7_9NEIS</name>
<dbReference type="InterPro" id="IPR036086">
    <property type="entry name" value="ParB/Sulfiredoxin_sf"/>
</dbReference>
<proteinExistence type="inferred from homology"/>
<keyword evidence="2" id="KW-0159">Chromosome partition</keyword>
<comment type="function">
    <text evidence="4">Involved in chromosome partition. Localize to both poles of the predivisional cell following completion of DNA replication. Binds to the DNA origin of replication.</text>
</comment>
<gene>
    <name evidence="6" type="primary">parB</name>
    <name evidence="6" type="ORF">GCM10011289_17990</name>
</gene>
<comment type="similarity">
    <text evidence="1">Belongs to the ParB family.</text>
</comment>
<organism evidence="6 7">
    <name type="scientific">Paludibacterium paludis</name>
    <dbReference type="NCBI Taxonomy" id="1225769"/>
    <lineage>
        <taxon>Bacteria</taxon>
        <taxon>Pseudomonadati</taxon>
        <taxon>Pseudomonadota</taxon>
        <taxon>Betaproteobacteria</taxon>
        <taxon>Neisseriales</taxon>
        <taxon>Chromobacteriaceae</taxon>
        <taxon>Paludibacterium</taxon>
    </lineage>
</organism>
<dbReference type="GO" id="GO:0005694">
    <property type="term" value="C:chromosome"/>
    <property type="evidence" value="ECO:0007669"/>
    <property type="project" value="TreeGrafter"/>
</dbReference>
<dbReference type="GO" id="GO:0045881">
    <property type="term" value="P:positive regulation of sporulation resulting in formation of a cellular spore"/>
    <property type="evidence" value="ECO:0007669"/>
    <property type="project" value="TreeGrafter"/>
</dbReference>
<dbReference type="FunFam" id="3.90.1530.30:FF:000001">
    <property type="entry name" value="Chromosome partitioning protein ParB"/>
    <property type="match status" value="1"/>
</dbReference>
<evidence type="ECO:0000313" key="7">
    <source>
        <dbReference type="Proteomes" id="UP000645257"/>
    </source>
</evidence>
<dbReference type="AlphaFoldDB" id="A0A918P2Q7"/>
<dbReference type="InterPro" id="IPR041468">
    <property type="entry name" value="HTH_ParB/Spo0J"/>
</dbReference>
<evidence type="ECO:0000259" key="5">
    <source>
        <dbReference type="SMART" id="SM00470"/>
    </source>
</evidence>
<dbReference type="PANTHER" id="PTHR33375">
    <property type="entry name" value="CHROMOSOME-PARTITIONING PROTEIN PARB-RELATED"/>
    <property type="match status" value="1"/>
</dbReference>
<reference evidence="6" key="1">
    <citation type="journal article" date="2014" name="Int. J. Syst. Evol. Microbiol.">
        <title>Complete genome sequence of Corynebacterium casei LMG S-19264T (=DSM 44701T), isolated from a smear-ripened cheese.</title>
        <authorList>
            <consortium name="US DOE Joint Genome Institute (JGI-PGF)"/>
            <person name="Walter F."/>
            <person name="Albersmeier A."/>
            <person name="Kalinowski J."/>
            <person name="Ruckert C."/>
        </authorList>
    </citation>
    <scope>NUCLEOTIDE SEQUENCE</scope>
    <source>
        <strain evidence="6">KCTC 32182</strain>
    </source>
</reference>
<accession>A0A918P2Q7</accession>
<reference evidence="6" key="2">
    <citation type="submission" date="2020-09" db="EMBL/GenBank/DDBJ databases">
        <authorList>
            <person name="Sun Q."/>
            <person name="Kim S."/>
        </authorList>
    </citation>
    <scope>NUCLEOTIDE SEQUENCE</scope>
    <source>
        <strain evidence="6">KCTC 32182</strain>
    </source>
</reference>
<dbReference type="Pfam" id="PF02195">
    <property type="entry name" value="ParB_N"/>
    <property type="match status" value="1"/>
</dbReference>
<dbReference type="NCBIfam" id="TIGR00180">
    <property type="entry name" value="parB_part"/>
    <property type="match status" value="1"/>
</dbReference>